<evidence type="ECO:0000313" key="1">
    <source>
        <dbReference type="EMBL" id="BBD79938.1"/>
    </source>
</evidence>
<organism evidence="1 2">
    <name type="scientific">Aerosticca soli</name>
    <dbReference type="NCBI Taxonomy" id="2010829"/>
    <lineage>
        <taxon>Bacteria</taxon>
        <taxon>Pseudomonadati</taxon>
        <taxon>Pseudomonadota</taxon>
        <taxon>Gammaproteobacteria</taxon>
        <taxon>Lysobacterales</taxon>
        <taxon>Rhodanobacteraceae</taxon>
        <taxon>Aerosticca</taxon>
    </lineage>
</organism>
<proteinExistence type="predicted"/>
<evidence type="ECO:0000313" key="2">
    <source>
        <dbReference type="Proteomes" id="UP000270530"/>
    </source>
</evidence>
<gene>
    <name evidence="1" type="ORF">ALSL_1280</name>
</gene>
<dbReference type="AlphaFoldDB" id="A0A2Z6E5Y3"/>
<dbReference type="Proteomes" id="UP000270530">
    <property type="component" value="Chromosome"/>
</dbReference>
<keyword evidence="2" id="KW-1185">Reference proteome</keyword>
<evidence type="ECO:0008006" key="3">
    <source>
        <dbReference type="Google" id="ProtNLM"/>
    </source>
</evidence>
<reference evidence="2" key="1">
    <citation type="submission" date="2018-04" db="EMBL/GenBank/DDBJ databases">
        <authorList>
            <person name="Watanabe M."/>
            <person name="Kojima H."/>
        </authorList>
    </citation>
    <scope>NUCLEOTIDE SEQUENCE [LARGE SCALE GENOMIC DNA]</scope>
    <source>
        <strain evidence="2">Dysh456</strain>
    </source>
</reference>
<reference evidence="2" key="2">
    <citation type="submission" date="2018-06" db="EMBL/GenBank/DDBJ databases">
        <title>Genome sequence of Rhodanobacteraceae bacterium strain Dysh456.</title>
        <authorList>
            <person name="Fukui M."/>
        </authorList>
    </citation>
    <scope>NUCLEOTIDE SEQUENCE [LARGE SCALE GENOMIC DNA]</scope>
    <source>
        <strain evidence="2">Dysh456</strain>
    </source>
</reference>
<protein>
    <recommendedName>
        <fullName evidence="3">Lipoprotein</fullName>
    </recommendedName>
</protein>
<sequence>MFSCALLAACAGRGLHDTTPKLSSHTGKNVAAYAECVRGRWDGLGVKTEASIKDQEARLFARDDNGARELIELSADGSGAQVVMYETQDTDKKYDARYRDAAIACL</sequence>
<dbReference type="KEGG" id="rbd:ALSL_1280"/>
<dbReference type="EMBL" id="AP018560">
    <property type="protein sequence ID" value="BBD79938.1"/>
    <property type="molecule type" value="Genomic_DNA"/>
</dbReference>
<name>A0A2Z6E5Y3_9GAMM</name>
<accession>A0A2Z6E5Y3</accession>